<organism evidence="2 3">
    <name type="scientific">Acanthopleuribacter pedis</name>
    <dbReference type="NCBI Taxonomy" id="442870"/>
    <lineage>
        <taxon>Bacteria</taxon>
        <taxon>Pseudomonadati</taxon>
        <taxon>Acidobacteriota</taxon>
        <taxon>Holophagae</taxon>
        <taxon>Acanthopleuribacterales</taxon>
        <taxon>Acanthopleuribacteraceae</taxon>
        <taxon>Acanthopleuribacter</taxon>
    </lineage>
</organism>
<dbReference type="EMBL" id="JAFREP010000013">
    <property type="protein sequence ID" value="MBO1319578.1"/>
    <property type="molecule type" value="Genomic_DNA"/>
</dbReference>
<dbReference type="Pfam" id="PF11301">
    <property type="entry name" value="DUF3103"/>
    <property type="match status" value="1"/>
</dbReference>
<dbReference type="Proteomes" id="UP000664417">
    <property type="component" value="Unassembled WGS sequence"/>
</dbReference>
<keyword evidence="3" id="KW-1185">Reference proteome</keyword>
<gene>
    <name evidence="2" type="ORF">J3U88_13970</name>
</gene>
<keyword evidence="1" id="KW-0732">Signal</keyword>
<proteinExistence type="predicted"/>
<sequence>MLRLLLVLLCSVFMLVPALAQASHPVPTHHDPTLSVHAFQLQELDRHKRELAFRVANALKNEAFRDFVQSRIEHDGDAQALVTLAHDYAQVFPGKRAAELATYVDQLDLQIRNAKGTSSYVAELLQVRLYLPEGLSLKNNAPALVAFEPSGDDQTWTAIEAFDQNGNARLLDAAVAPQEPVLIVGLDAKADLQAGLALLNDAFQAAGVQQPTARRDAARKADVATHKLDKIRLEDDQEPWISGDAEVYAIVNGVHPSEMKANITATGMPYLDDDEKNYYPNQILIFWDQYRYQAANIVLMEQDDNTNYQELAALLVSAVARVMATFPETAPYAGLVDLAGEIIRAMPASWFTNDDDYLDVYYTIEKNRAYTDWNGASGNARITLKPYTLRQN</sequence>
<evidence type="ECO:0000256" key="1">
    <source>
        <dbReference type="SAM" id="SignalP"/>
    </source>
</evidence>
<comment type="caution">
    <text evidence="2">The sequence shown here is derived from an EMBL/GenBank/DDBJ whole genome shotgun (WGS) entry which is preliminary data.</text>
</comment>
<reference evidence="2" key="1">
    <citation type="submission" date="2021-03" db="EMBL/GenBank/DDBJ databases">
        <authorList>
            <person name="Wang G."/>
        </authorList>
    </citation>
    <scope>NUCLEOTIDE SEQUENCE</scope>
    <source>
        <strain evidence="2">KCTC 12899</strain>
    </source>
</reference>
<protein>
    <submittedName>
        <fullName evidence="2">DUF3103 family protein</fullName>
    </submittedName>
</protein>
<dbReference type="InterPro" id="IPR021452">
    <property type="entry name" value="DUF3103"/>
</dbReference>
<dbReference type="AlphaFoldDB" id="A0A8J7U2Q9"/>
<dbReference type="RefSeq" id="WP_207859484.1">
    <property type="nucleotide sequence ID" value="NZ_JAFREP010000013.1"/>
</dbReference>
<evidence type="ECO:0000313" key="3">
    <source>
        <dbReference type="Proteomes" id="UP000664417"/>
    </source>
</evidence>
<accession>A0A8J7U2Q9</accession>
<feature type="chain" id="PRO_5035146679" evidence="1">
    <location>
        <begin position="21"/>
        <end position="392"/>
    </location>
</feature>
<feature type="signal peptide" evidence="1">
    <location>
        <begin position="1"/>
        <end position="20"/>
    </location>
</feature>
<evidence type="ECO:0000313" key="2">
    <source>
        <dbReference type="EMBL" id="MBO1319578.1"/>
    </source>
</evidence>
<name>A0A8J7U2Q9_9BACT</name>